<dbReference type="SUPFAM" id="SSF143422">
    <property type="entry name" value="Transposase IS200-like"/>
    <property type="match status" value="1"/>
</dbReference>
<dbReference type="PANTHER" id="PTHR34322">
    <property type="entry name" value="TRANSPOSASE, Y1_TNP DOMAIN-CONTAINING"/>
    <property type="match status" value="1"/>
</dbReference>
<reference evidence="2 3" key="1">
    <citation type="submission" date="2017-05" db="EMBL/GenBank/DDBJ databases">
        <title>Complete and WGS of Bordetella genogroups.</title>
        <authorList>
            <person name="Spilker T."/>
            <person name="Lipuma J."/>
        </authorList>
    </citation>
    <scope>NUCLEOTIDE SEQUENCE [LARGE SCALE GENOMIC DNA]</scope>
    <source>
        <strain evidence="2 3">AU9795</strain>
    </source>
</reference>
<feature type="domain" description="Transposase IS200-like" evidence="1">
    <location>
        <begin position="10"/>
        <end position="125"/>
    </location>
</feature>
<dbReference type="NCBIfam" id="NF047646">
    <property type="entry name" value="REP_Tyr_transpos"/>
    <property type="match status" value="1"/>
</dbReference>
<evidence type="ECO:0000259" key="1">
    <source>
        <dbReference type="SMART" id="SM01321"/>
    </source>
</evidence>
<accession>A0ABX4EXX9</accession>
<dbReference type="InterPro" id="IPR002686">
    <property type="entry name" value="Transposase_17"/>
</dbReference>
<dbReference type="PANTHER" id="PTHR34322:SF2">
    <property type="entry name" value="TRANSPOSASE IS200-LIKE DOMAIN-CONTAINING PROTEIN"/>
    <property type="match status" value="1"/>
</dbReference>
<evidence type="ECO:0000313" key="3">
    <source>
        <dbReference type="Proteomes" id="UP000216354"/>
    </source>
</evidence>
<protein>
    <recommendedName>
        <fullName evidence="1">Transposase IS200-like domain-containing protein</fullName>
    </recommendedName>
</protein>
<name>A0ABX4EXX9_9BORD</name>
<dbReference type="RefSeq" id="WP_094831999.1">
    <property type="nucleotide sequence ID" value="NZ_NEVR01000003.1"/>
</dbReference>
<sequence>MSPRLARVVVAHLPHHVVQRGHSRQTVFAGDDHYLAYLSDIEQKSRELDVAVHAYCLMPNHVHLLLTPTEPSSVGRFMKEVARRATVRWNRRFGRSGTLWESRYRSNVVQTERYFLACCRYIELNPVRAGLVARPEEYPWSSYCARLTEAEDGVLALHPAYLALGATLEARQRVYRALAAQALHEDELMQIRGATQTGNPLATSAYCRALQTALARSVVTARRGRPRKENAV</sequence>
<gene>
    <name evidence="2" type="ORF">CAL27_15250</name>
</gene>
<proteinExistence type="predicted"/>
<dbReference type="Pfam" id="PF01797">
    <property type="entry name" value="Y1_Tnp"/>
    <property type="match status" value="1"/>
</dbReference>
<dbReference type="SMART" id="SM01321">
    <property type="entry name" value="Y1_Tnp"/>
    <property type="match status" value="1"/>
</dbReference>
<dbReference type="Gene3D" id="3.30.70.1290">
    <property type="entry name" value="Transposase IS200-like"/>
    <property type="match status" value="1"/>
</dbReference>
<comment type="caution">
    <text evidence="2">The sequence shown here is derived from an EMBL/GenBank/DDBJ whole genome shotgun (WGS) entry which is preliminary data.</text>
</comment>
<organism evidence="2 3">
    <name type="scientific">Bordetella genomosp. 1</name>
    <dbReference type="NCBI Taxonomy" id="1395607"/>
    <lineage>
        <taxon>Bacteria</taxon>
        <taxon>Pseudomonadati</taxon>
        <taxon>Pseudomonadota</taxon>
        <taxon>Betaproteobacteria</taxon>
        <taxon>Burkholderiales</taxon>
        <taxon>Alcaligenaceae</taxon>
        <taxon>Bordetella</taxon>
    </lineage>
</organism>
<dbReference type="Proteomes" id="UP000216354">
    <property type="component" value="Unassembled WGS sequence"/>
</dbReference>
<evidence type="ECO:0000313" key="2">
    <source>
        <dbReference type="EMBL" id="OZI63946.1"/>
    </source>
</evidence>
<keyword evidence="3" id="KW-1185">Reference proteome</keyword>
<dbReference type="InterPro" id="IPR036515">
    <property type="entry name" value="Transposase_17_sf"/>
</dbReference>
<dbReference type="EMBL" id="NEVR01000003">
    <property type="protein sequence ID" value="OZI63946.1"/>
    <property type="molecule type" value="Genomic_DNA"/>
</dbReference>